<sequence length="114" mass="13847">MQQWSVCNENASFSRDRLLFRDQSAFFLLLFFEPTFLYPLPLRHIHTYIIIILFYISFFFIILSFIIRNYMEKKLVQGEVFEGIFGLIWFDDKSKNEHPFLVLYLPPPLFFSFI</sequence>
<evidence type="ECO:0000256" key="1">
    <source>
        <dbReference type="SAM" id="Phobius"/>
    </source>
</evidence>
<reference evidence="2" key="1">
    <citation type="journal article" date="2022" name="IScience">
        <title>Evolution of zygomycete secretomes and the origins of terrestrial fungal ecologies.</title>
        <authorList>
            <person name="Chang Y."/>
            <person name="Wang Y."/>
            <person name="Mondo S."/>
            <person name="Ahrendt S."/>
            <person name="Andreopoulos W."/>
            <person name="Barry K."/>
            <person name="Beard J."/>
            <person name="Benny G.L."/>
            <person name="Blankenship S."/>
            <person name="Bonito G."/>
            <person name="Cuomo C."/>
            <person name="Desiro A."/>
            <person name="Gervers K.A."/>
            <person name="Hundley H."/>
            <person name="Kuo A."/>
            <person name="LaButti K."/>
            <person name="Lang B.F."/>
            <person name="Lipzen A."/>
            <person name="O'Donnell K."/>
            <person name="Pangilinan J."/>
            <person name="Reynolds N."/>
            <person name="Sandor L."/>
            <person name="Smith M.E."/>
            <person name="Tsang A."/>
            <person name="Grigoriev I.V."/>
            <person name="Stajich J.E."/>
            <person name="Spatafora J.W."/>
        </authorList>
    </citation>
    <scope>NUCLEOTIDE SEQUENCE</scope>
    <source>
        <strain evidence="2">RSA 2281</strain>
    </source>
</reference>
<gene>
    <name evidence="2" type="ORF">BDA99DRAFT_507558</name>
</gene>
<keyword evidence="3" id="KW-1185">Reference proteome</keyword>
<reference evidence="2" key="2">
    <citation type="submission" date="2023-02" db="EMBL/GenBank/DDBJ databases">
        <authorList>
            <consortium name="DOE Joint Genome Institute"/>
            <person name="Mondo S.J."/>
            <person name="Chang Y."/>
            <person name="Wang Y."/>
            <person name="Ahrendt S."/>
            <person name="Andreopoulos W."/>
            <person name="Barry K."/>
            <person name="Beard J."/>
            <person name="Benny G.L."/>
            <person name="Blankenship S."/>
            <person name="Bonito G."/>
            <person name="Cuomo C."/>
            <person name="Desiro A."/>
            <person name="Gervers K.A."/>
            <person name="Hundley H."/>
            <person name="Kuo A."/>
            <person name="LaButti K."/>
            <person name="Lang B.F."/>
            <person name="Lipzen A."/>
            <person name="O'Donnell K."/>
            <person name="Pangilinan J."/>
            <person name="Reynolds N."/>
            <person name="Sandor L."/>
            <person name="Smith M.W."/>
            <person name="Tsang A."/>
            <person name="Grigoriev I.V."/>
            <person name="Stajich J.E."/>
            <person name="Spatafora J.W."/>
        </authorList>
    </citation>
    <scope>NUCLEOTIDE SEQUENCE</scope>
    <source>
        <strain evidence="2">RSA 2281</strain>
    </source>
</reference>
<evidence type="ECO:0000313" key="2">
    <source>
        <dbReference type="EMBL" id="KAI9265053.1"/>
    </source>
</evidence>
<dbReference type="AlphaFoldDB" id="A0AAD5KB74"/>
<dbReference type="Proteomes" id="UP001209540">
    <property type="component" value="Unassembled WGS sequence"/>
</dbReference>
<name>A0AAD5KB74_9FUNG</name>
<evidence type="ECO:0000313" key="3">
    <source>
        <dbReference type="Proteomes" id="UP001209540"/>
    </source>
</evidence>
<keyword evidence="1" id="KW-0812">Transmembrane</keyword>
<protein>
    <recommendedName>
        <fullName evidence="4">Transmembrane protein</fullName>
    </recommendedName>
</protein>
<evidence type="ECO:0008006" key="4">
    <source>
        <dbReference type="Google" id="ProtNLM"/>
    </source>
</evidence>
<feature type="transmembrane region" description="Helical" evidence="1">
    <location>
        <begin position="25"/>
        <end position="42"/>
    </location>
</feature>
<comment type="caution">
    <text evidence="2">The sequence shown here is derived from an EMBL/GenBank/DDBJ whole genome shotgun (WGS) entry which is preliminary data.</text>
</comment>
<proteinExistence type="predicted"/>
<accession>A0AAD5KB74</accession>
<keyword evidence="1" id="KW-0472">Membrane</keyword>
<dbReference type="EMBL" id="JAIXMP010000011">
    <property type="protein sequence ID" value="KAI9265053.1"/>
    <property type="molecule type" value="Genomic_DNA"/>
</dbReference>
<feature type="transmembrane region" description="Helical" evidence="1">
    <location>
        <begin position="48"/>
        <end position="67"/>
    </location>
</feature>
<keyword evidence="1" id="KW-1133">Transmembrane helix</keyword>
<organism evidence="2 3">
    <name type="scientific">Phascolomyces articulosus</name>
    <dbReference type="NCBI Taxonomy" id="60185"/>
    <lineage>
        <taxon>Eukaryota</taxon>
        <taxon>Fungi</taxon>
        <taxon>Fungi incertae sedis</taxon>
        <taxon>Mucoromycota</taxon>
        <taxon>Mucoromycotina</taxon>
        <taxon>Mucoromycetes</taxon>
        <taxon>Mucorales</taxon>
        <taxon>Lichtheimiaceae</taxon>
        <taxon>Phascolomyces</taxon>
    </lineage>
</organism>